<proteinExistence type="inferred from homology"/>
<evidence type="ECO:0000256" key="3">
    <source>
        <dbReference type="ARBA" id="ARBA00022578"/>
    </source>
</evidence>
<dbReference type="OrthoDB" id="9774608at2"/>
<dbReference type="PANTHER" id="PTHR35604:SF2">
    <property type="entry name" value="TRANSPOSASE INSH FOR INSERTION SEQUENCE ELEMENT IS5A-RELATED"/>
    <property type="match status" value="1"/>
</dbReference>
<evidence type="ECO:0000256" key="1">
    <source>
        <dbReference type="ARBA" id="ARBA00003544"/>
    </source>
</evidence>
<dbReference type="Pfam" id="PF05598">
    <property type="entry name" value="DUF772"/>
    <property type="match status" value="1"/>
</dbReference>
<evidence type="ECO:0000259" key="6">
    <source>
        <dbReference type="Pfam" id="PF01609"/>
    </source>
</evidence>
<dbReference type="Pfam" id="PF01609">
    <property type="entry name" value="DDE_Tnp_1"/>
    <property type="match status" value="1"/>
</dbReference>
<accession>A0A502ECY7</accession>
<feature type="domain" description="Transposase IS4-like" evidence="6">
    <location>
        <begin position="134"/>
        <end position="304"/>
    </location>
</feature>
<evidence type="ECO:0000259" key="7">
    <source>
        <dbReference type="Pfam" id="PF05598"/>
    </source>
</evidence>
<dbReference type="InterPro" id="IPR047959">
    <property type="entry name" value="Transpos_IS5"/>
</dbReference>
<keyword evidence="4" id="KW-0238">DNA-binding</keyword>
<gene>
    <name evidence="8" type="ORF">EAH89_30440</name>
</gene>
<dbReference type="GO" id="GO:0003677">
    <property type="term" value="F:DNA binding"/>
    <property type="evidence" value="ECO:0007669"/>
    <property type="project" value="UniProtKB-KW"/>
</dbReference>
<dbReference type="GO" id="GO:0004803">
    <property type="term" value="F:transposase activity"/>
    <property type="evidence" value="ECO:0007669"/>
    <property type="project" value="InterPro"/>
</dbReference>
<sequence length="315" mass="34984">MARRRIGQEDLIARAEPRAALPLVELAALLDWTEMDRHLADISAAAKGERGWPPLALFRGLLLATWYDLSDVKLAEALDDRTSFRRFCGFAAHEPTPERTTFVRFRRELVRRSLGHGLFEAVTRQLEARGLMVRTGTLVDATLIPSASIQKDDGLTYTSNRWAGHRRRKPVHGYKAHVATDEGAGLIRGLEVTTANIHDAAELEAVLPPEAGNVYADSAFNGDKPWKAIRARGGMPQVVQTGTWGGTAALARLKKHNARVRRIRCRIEKVCGTCKRSYGLRRMRWLGLAKAGLQARLTAIAYNLRRTVTLLHAAA</sequence>
<evidence type="ECO:0000256" key="4">
    <source>
        <dbReference type="ARBA" id="ARBA00023125"/>
    </source>
</evidence>
<dbReference type="PANTHER" id="PTHR35604">
    <property type="entry name" value="TRANSPOSASE INSH FOR INSERTION SEQUENCE ELEMENT IS5A-RELATED"/>
    <property type="match status" value="1"/>
</dbReference>
<reference evidence="8 9" key="1">
    <citation type="journal article" date="2019" name="Environ. Microbiol.">
        <title>Species interactions and distinct microbial communities in high Arctic permafrost affected cryosols are associated with the CH4 and CO2 gas fluxes.</title>
        <authorList>
            <person name="Altshuler I."/>
            <person name="Hamel J."/>
            <person name="Turney S."/>
            <person name="Magnuson E."/>
            <person name="Levesque R."/>
            <person name="Greer C."/>
            <person name="Whyte L.G."/>
        </authorList>
    </citation>
    <scope>NUCLEOTIDE SEQUENCE [LARGE SCALE GENOMIC DNA]</scope>
    <source>
        <strain evidence="8 9">S9.3B</strain>
    </source>
</reference>
<keyword evidence="9" id="KW-1185">Reference proteome</keyword>
<dbReference type="Proteomes" id="UP000317078">
    <property type="component" value="Unassembled WGS sequence"/>
</dbReference>
<dbReference type="AlphaFoldDB" id="A0A502ECY7"/>
<dbReference type="InterPro" id="IPR002559">
    <property type="entry name" value="Transposase_11"/>
</dbReference>
<evidence type="ECO:0000256" key="5">
    <source>
        <dbReference type="ARBA" id="ARBA00023172"/>
    </source>
</evidence>
<dbReference type="InterPro" id="IPR008490">
    <property type="entry name" value="Transposase_InsH_N"/>
</dbReference>
<dbReference type="NCBIfam" id="NF033581">
    <property type="entry name" value="transpos_IS5_4"/>
    <property type="match status" value="1"/>
</dbReference>
<feature type="domain" description="Transposase InsH N-terminal" evidence="7">
    <location>
        <begin position="20"/>
        <end position="107"/>
    </location>
</feature>
<keyword evidence="5" id="KW-0233">DNA recombination</keyword>
<evidence type="ECO:0000313" key="9">
    <source>
        <dbReference type="Proteomes" id="UP000317078"/>
    </source>
</evidence>
<dbReference type="RefSeq" id="WP_140887932.1">
    <property type="nucleotide sequence ID" value="NZ_RCZP01000104.1"/>
</dbReference>
<keyword evidence="3" id="KW-0815">Transposition</keyword>
<comment type="similarity">
    <text evidence="2">Belongs to the transposase 11 family.</text>
</comment>
<dbReference type="EMBL" id="RCZP01000104">
    <property type="protein sequence ID" value="TPG35585.1"/>
    <property type="molecule type" value="Genomic_DNA"/>
</dbReference>
<evidence type="ECO:0000313" key="8">
    <source>
        <dbReference type="EMBL" id="TPG35585.1"/>
    </source>
</evidence>
<comment type="function">
    <text evidence="1">Involved in the transposition of the insertion sequence IS5.</text>
</comment>
<organism evidence="8 9">
    <name type="scientific">Muricoccus nepalensis</name>
    <dbReference type="NCBI Taxonomy" id="1854500"/>
    <lineage>
        <taxon>Bacteria</taxon>
        <taxon>Pseudomonadati</taxon>
        <taxon>Pseudomonadota</taxon>
        <taxon>Alphaproteobacteria</taxon>
        <taxon>Acetobacterales</taxon>
        <taxon>Roseomonadaceae</taxon>
        <taxon>Muricoccus</taxon>
    </lineage>
</organism>
<name>A0A502ECY7_9PROT</name>
<comment type="caution">
    <text evidence="8">The sequence shown here is derived from an EMBL/GenBank/DDBJ whole genome shotgun (WGS) entry which is preliminary data.</text>
</comment>
<protein>
    <submittedName>
        <fullName evidence="8">IS5 family transposase</fullName>
    </submittedName>
</protein>
<evidence type="ECO:0000256" key="2">
    <source>
        <dbReference type="ARBA" id="ARBA00010075"/>
    </source>
</evidence>
<dbReference type="GO" id="GO:0006313">
    <property type="term" value="P:DNA transposition"/>
    <property type="evidence" value="ECO:0007669"/>
    <property type="project" value="InterPro"/>
</dbReference>